<comment type="caution">
    <text evidence="1">The sequence shown here is derived from an EMBL/GenBank/DDBJ whole genome shotgun (WGS) entry which is preliminary data.</text>
</comment>
<protein>
    <submittedName>
        <fullName evidence="1">Uncharacterized protein</fullName>
    </submittedName>
</protein>
<proteinExistence type="predicted"/>
<accession>A0ABU8J3C0</accession>
<dbReference type="EMBL" id="JACFYJ010000112">
    <property type="protein sequence ID" value="MEI6002447.1"/>
    <property type="molecule type" value="Genomic_DNA"/>
</dbReference>
<keyword evidence="2" id="KW-1185">Reference proteome</keyword>
<evidence type="ECO:0000313" key="2">
    <source>
        <dbReference type="Proteomes" id="UP001386437"/>
    </source>
</evidence>
<evidence type="ECO:0000313" key="1">
    <source>
        <dbReference type="EMBL" id="MEI6002447.1"/>
    </source>
</evidence>
<name>A0ABU8J3C0_9BURK</name>
<gene>
    <name evidence="1" type="ORF">H3V53_36605</name>
</gene>
<dbReference type="Proteomes" id="UP001386437">
    <property type="component" value="Unassembled WGS sequence"/>
</dbReference>
<reference evidence="1 2" key="1">
    <citation type="journal article" date="2022" name="Arch. Microbiol.">
        <title>Paraburkholderia bengalensis sp. nov. isolated from roots of Oryza sativa, IR64.</title>
        <authorList>
            <person name="Nag P."/>
            <person name="Mondal N."/>
            <person name="Sarkar J."/>
            <person name="Das S."/>
        </authorList>
    </citation>
    <scope>NUCLEOTIDE SEQUENCE [LARGE SCALE GENOMIC DNA]</scope>
    <source>
        <strain evidence="1 2">IR64_4_BI</strain>
    </source>
</reference>
<sequence length="87" mass="9877">MDLQKELEELRRADEHVALARRCVEQQRQIASRLAAGGRDASMARQLLRTMEETVTVASLRRALISRVVASCRAVAERKQTQESRSQ</sequence>
<dbReference type="RefSeq" id="WP_336602074.1">
    <property type="nucleotide sequence ID" value="NZ_JACFYJ010000112.1"/>
</dbReference>
<organism evidence="1 2">
    <name type="scientific">Paraburkholderia bengalensis</name>
    <dbReference type="NCBI Taxonomy" id="2747562"/>
    <lineage>
        <taxon>Bacteria</taxon>
        <taxon>Pseudomonadati</taxon>
        <taxon>Pseudomonadota</taxon>
        <taxon>Betaproteobacteria</taxon>
        <taxon>Burkholderiales</taxon>
        <taxon>Burkholderiaceae</taxon>
        <taxon>Paraburkholderia</taxon>
    </lineage>
</organism>